<reference evidence="1" key="1">
    <citation type="submission" date="2022-12" db="EMBL/GenBank/DDBJ databases">
        <authorList>
            <person name="Ruckert C."/>
            <person name="Busche T."/>
            <person name="Kalinowski J."/>
            <person name="Wittmann C."/>
        </authorList>
    </citation>
    <scope>NUCLEOTIDE SEQUENCE</scope>
    <source>
        <strain evidence="1">DSM 40467</strain>
    </source>
</reference>
<dbReference type="Proteomes" id="UP001164439">
    <property type="component" value="Chromosome"/>
</dbReference>
<evidence type="ECO:0000313" key="2">
    <source>
        <dbReference type="Proteomes" id="UP001164439"/>
    </source>
</evidence>
<name>A0ABY7KTG2_9ACTN</name>
<gene>
    <name evidence="1" type="ORF">STRCI_008620</name>
</gene>
<accession>A0ABY7KTG2</accession>
<dbReference type="RefSeq" id="WP_269664422.1">
    <property type="nucleotide sequence ID" value="NZ_CP114413.1"/>
</dbReference>
<organism evidence="1 2">
    <name type="scientific">Streptomyces cinnabarinus</name>
    <dbReference type="NCBI Taxonomy" id="67287"/>
    <lineage>
        <taxon>Bacteria</taxon>
        <taxon>Bacillati</taxon>
        <taxon>Actinomycetota</taxon>
        <taxon>Actinomycetes</taxon>
        <taxon>Kitasatosporales</taxon>
        <taxon>Streptomycetaceae</taxon>
        <taxon>Streptomyces</taxon>
    </lineage>
</organism>
<dbReference type="EMBL" id="CP114413">
    <property type="protein sequence ID" value="WAZ26935.1"/>
    <property type="molecule type" value="Genomic_DNA"/>
</dbReference>
<proteinExistence type="predicted"/>
<protein>
    <submittedName>
        <fullName evidence="1">Uncharacterized protein</fullName>
    </submittedName>
</protein>
<evidence type="ECO:0000313" key="1">
    <source>
        <dbReference type="EMBL" id="WAZ26935.1"/>
    </source>
</evidence>
<keyword evidence="2" id="KW-1185">Reference proteome</keyword>
<sequence>MQSYAPYDLSFVRYCLKWKGREETLRLCGGKHVEFIDHTLDLVRAGVAYPGWRAGRLVRKSTRVRALVDEPR</sequence>